<dbReference type="GO" id="GO:0005576">
    <property type="term" value="C:extracellular region"/>
    <property type="evidence" value="ECO:0007669"/>
    <property type="project" value="TreeGrafter"/>
</dbReference>
<evidence type="ECO:0000256" key="3">
    <source>
        <dbReference type="ARBA" id="ARBA00022801"/>
    </source>
</evidence>
<dbReference type="GO" id="GO:0004190">
    <property type="term" value="F:aspartic-type endopeptidase activity"/>
    <property type="evidence" value="ECO:0007669"/>
    <property type="project" value="InterPro"/>
</dbReference>
<reference evidence="6 7" key="1">
    <citation type="submission" date="2024-01" db="EMBL/GenBank/DDBJ databases">
        <title>The genomes of 5 underutilized Papilionoideae crops provide insights into root nodulation and disease resistanc.</title>
        <authorList>
            <person name="Jiang F."/>
        </authorList>
    </citation>
    <scope>NUCLEOTIDE SEQUENCE [LARGE SCALE GENOMIC DNA]</scope>
    <source>
        <strain evidence="6">LVBAO_FW01</strain>
        <tissue evidence="6">Leaves</tissue>
    </source>
</reference>
<gene>
    <name evidence="6" type="ORF">VNO77_27788</name>
</gene>
<dbReference type="InterPro" id="IPR032799">
    <property type="entry name" value="TAXi_C"/>
</dbReference>
<comment type="caution">
    <text evidence="6">The sequence shown here is derived from an EMBL/GenBank/DDBJ whole genome shotgun (WGS) entry which is preliminary data.</text>
</comment>
<evidence type="ECO:0000259" key="5">
    <source>
        <dbReference type="PROSITE" id="PS51767"/>
    </source>
</evidence>
<organism evidence="6 7">
    <name type="scientific">Canavalia gladiata</name>
    <name type="common">Sword bean</name>
    <name type="synonym">Dolichos gladiatus</name>
    <dbReference type="NCBI Taxonomy" id="3824"/>
    <lineage>
        <taxon>Eukaryota</taxon>
        <taxon>Viridiplantae</taxon>
        <taxon>Streptophyta</taxon>
        <taxon>Embryophyta</taxon>
        <taxon>Tracheophyta</taxon>
        <taxon>Spermatophyta</taxon>
        <taxon>Magnoliopsida</taxon>
        <taxon>eudicotyledons</taxon>
        <taxon>Gunneridae</taxon>
        <taxon>Pentapetalae</taxon>
        <taxon>rosids</taxon>
        <taxon>fabids</taxon>
        <taxon>Fabales</taxon>
        <taxon>Fabaceae</taxon>
        <taxon>Papilionoideae</taxon>
        <taxon>50 kb inversion clade</taxon>
        <taxon>NPAAA clade</taxon>
        <taxon>indigoferoid/millettioid clade</taxon>
        <taxon>Phaseoleae</taxon>
        <taxon>Canavalia</taxon>
    </lineage>
</organism>
<dbReference type="InterPro" id="IPR051708">
    <property type="entry name" value="Plant_Aspart_Prot_A1"/>
</dbReference>
<feature type="domain" description="Peptidase A1" evidence="5">
    <location>
        <begin position="39"/>
        <end position="271"/>
    </location>
</feature>
<dbReference type="GO" id="GO:0006508">
    <property type="term" value="P:proteolysis"/>
    <property type="evidence" value="ECO:0007669"/>
    <property type="project" value="UniProtKB-KW"/>
</dbReference>
<dbReference type="InterPro" id="IPR001969">
    <property type="entry name" value="Aspartic_peptidase_AS"/>
</dbReference>
<dbReference type="PROSITE" id="PS00141">
    <property type="entry name" value="ASP_PROTEASE"/>
    <property type="match status" value="1"/>
</dbReference>
<dbReference type="SUPFAM" id="SSF50630">
    <property type="entry name" value="Acid proteases"/>
    <property type="match status" value="2"/>
</dbReference>
<dbReference type="Pfam" id="PF14541">
    <property type="entry name" value="TAXi_C"/>
    <property type="match status" value="1"/>
</dbReference>
<keyword evidence="2" id="KW-0645">Protease</keyword>
<evidence type="ECO:0000256" key="1">
    <source>
        <dbReference type="ARBA" id="ARBA00007447"/>
    </source>
</evidence>
<dbReference type="InterPro" id="IPR032861">
    <property type="entry name" value="TAXi_N"/>
</dbReference>
<evidence type="ECO:0000256" key="2">
    <source>
        <dbReference type="ARBA" id="ARBA00022670"/>
    </source>
</evidence>
<dbReference type="AlphaFoldDB" id="A0AAN9QAU2"/>
<proteinExistence type="inferred from homology"/>
<evidence type="ECO:0000256" key="4">
    <source>
        <dbReference type="SAM" id="MobiDB-lite"/>
    </source>
</evidence>
<dbReference type="EMBL" id="JAYMYQ010000006">
    <property type="protein sequence ID" value="KAK7324258.1"/>
    <property type="molecule type" value="Genomic_DNA"/>
</dbReference>
<dbReference type="Pfam" id="PF14543">
    <property type="entry name" value="TAXi_N"/>
    <property type="match status" value="1"/>
</dbReference>
<dbReference type="PANTHER" id="PTHR47967:SF128">
    <property type="entry name" value="ASPARTIC PROTEINASE CDR1-LIKE"/>
    <property type="match status" value="1"/>
</dbReference>
<comment type="similarity">
    <text evidence="1">Belongs to the peptidase A1 family.</text>
</comment>
<dbReference type="PANTHER" id="PTHR47967">
    <property type="entry name" value="OS07G0603500 PROTEIN-RELATED"/>
    <property type="match status" value="1"/>
</dbReference>
<dbReference type="InterPro" id="IPR021109">
    <property type="entry name" value="Peptidase_aspartic_dom_sf"/>
</dbReference>
<feature type="compositionally biased region" description="Polar residues" evidence="4">
    <location>
        <begin position="9"/>
        <end position="32"/>
    </location>
</feature>
<evidence type="ECO:0000313" key="6">
    <source>
        <dbReference type="EMBL" id="KAK7324258.1"/>
    </source>
</evidence>
<dbReference type="Gene3D" id="2.40.70.10">
    <property type="entry name" value="Acid Proteases"/>
    <property type="match status" value="2"/>
</dbReference>
<keyword evidence="7" id="KW-1185">Reference proteome</keyword>
<sequence length="271" mass="29624">MRNAALRSVTRSNRFALSRNTTQEGPRTITTPDADTGEYLMRIYIGTPGVERFAIADTGSDLIWIQCSPCKKCTPQTTPLFDPKKSSTFKGLPCDSQPCTLLSNNGRRCGKSGKCEYLYQYGDNSYTIGNLGVESINFGSKGGGKGTTLTILAQSFYNKFVNLLTELFGAKPVKNPPEGNDLCFKIKIDEDGDCAGSFPEFVFHFTGAKVPLQPTNLLQCYPDYKVICVMVQSTSDNGVSVFGNQAQVGFQVEYDLQQGMVSFAPADCSKH</sequence>
<feature type="region of interest" description="Disordered" evidence="4">
    <location>
        <begin position="1"/>
        <end position="32"/>
    </location>
</feature>
<evidence type="ECO:0000313" key="7">
    <source>
        <dbReference type="Proteomes" id="UP001367508"/>
    </source>
</evidence>
<accession>A0AAN9QAU2</accession>
<protein>
    <recommendedName>
        <fullName evidence="5">Peptidase A1 domain-containing protein</fullName>
    </recommendedName>
</protein>
<name>A0AAN9QAU2_CANGL</name>
<dbReference type="InterPro" id="IPR033121">
    <property type="entry name" value="PEPTIDASE_A1"/>
</dbReference>
<dbReference type="Proteomes" id="UP001367508">
    <property type="component" value="Unassembled WGS sequence"/>
</dbReference>
<keyword evidence="3" id="KW-0378">Hydrolase</keyword>
<dbReference type="PROSITE" id="PS51767">
    <property type="entry name" value="PEPTIDASE_A1"/>
    <property type="match status" value="1"/>
</dbReference>